<protein>
    <submittedName>
        <fullName evidence="1">Phage minor tail protein</fullName>
    </submittedName>
</protein>
<dbReference type="Pfam" id="PF05939">
    <property type="entry name" value="Phage_min_tail"/>
    <property type="match status" value="1"/>
</dbReference>
<evidence type="ECO:0000313" key="1">
    <source>
        <dbReference type="EMBL" id="EET07419.1"/>
    </source>
</evidence>
<dbReference type="InterPro" id="IPR010265">
    <property type="entry name" value="Phage_lambda_TipM"/>
</dbReference>
<dbReference type="Proteomes" id="UP000001812">
    <property type="component" value="Chromosome I"/>
</dbReference>
<dbReference type="AlphaFoldDB" id="A0A0E1W4V7"/>
<gene>
    <name evidence="1" type="ORF">BURPS1710A_1841</name>
</gene>
<dbReference type="EMBL" id="CM000832">
    <property type="protein sequence ID" value="EET07419.1"/>
    <property type="molecule type" value="Genomic_DNA"/>
</dbReference>
<accession>A0A0E1W4V7</accession>
<reference evidence="1" key="1">
    <citation type="submission" date="2009-05" db="EMBL/GenBank/DDBJ databases">
        <authorList>
            <person name="Harkins D.M."/>
            <person name="DeShazer D."/>
            <person name="Woods D.E."/>
            <person name="Brinkac L.M."/>
            <person name="Brown K.A."/>
            <person name="Hung G.C."/>
            <person name="Tuanyok A."/>
            <person name="Zhang B."/>
            <person name="Nierman W.C."/>
        </authorList>
    </citation>
    <scope>NUCLEOTIDE SEQUENCE [LARGE SCALE GENOMIC DNA]</scope>
    <source>
        <strain evidence="1">1710a</strain>
    </source>
</reference>
<name>A0A0E1W4V7_BURPE</name>
<sequence length="114" mass="12586">MSDNLPVFTWVPQVGTSGTTKFDVLNAQFGDGYNQTAANGINNTADVWSVSFCDYDDTVDAIHAFLRETKGARRFKWTPPRRAPGLFLCDPQGVTRRFEGGGISTLTATFKEVF</sequence>
<proteinExistence type="predicted"/>
<dbReference type="RefSeq" id="WP_004526587.1">
    <property type="nucleotide sequence ID" value="NZ_CM000832.1"/>
</dbReference>
<dbReference type="HOGENOM" id="CLU_142717_0_0_4"/>
<organism evidence="1">
    <name type="scientific">Burkholderia pseudomallei 1710a</name>
    <dbReference type="NCBI Taxonomy" id="320371"/>
    <lineage>
        <taxon>Bacteria</taxon>
        <taxon>Pseudomonadati</taxon>
        <taxon>Pseudomonadota</taxon>
        <taxon>Betaproteobacteria</taxon>
        <taxon>Burkholderiales</taxon>
        <taxon>Burkholderiaceae</taxon>
        <taxon>Burkholderia</taxon>
        <taxon>pseudomallei group</taxon>
    </lineage>
</organism>